<evidence type="ECO:0000256" key="2">
    <source>
        <dbReference type="SAM" id="Phobius"/>
    </source>
</evidence>
<feature type="region of interest" description="Disordered" evidence="1">
    <location>
        <begin position="36"/>
        <end position="57"/>
    </location>
</feature>
<organism evidence="3 4">
    <name type="scientific">Arthrobacter flavus</name>
    <dbReference type="NCBI Taxonomy" id="95172"/>
    <lineage>
        <taxon>Bacteria</taxon>
        <taxon>Bacillati</taxon>
        <taxon>Actinomycetota</taxon>
        <taxon>Actinomycetes</taxon>
        <taxon>Micrococcales</taxon>
        <taxon>Micrococcaceae</taxon>
        <taxon>Arthrobacter</taxon>
    </lineage>
</organism>
<keyword evidence="2" id="KW-1133">Transmembrane helix</keyword>
<feature type="transmembrane region" description="Helical" evidence="2">
    <location>
        <begin position="147"/>
        <end position="169"/>
    </location>
</feature>
<dbReference type="EMBL" id="JBHUGA010000052">
    <property type="protein sequence ID" value="MFD1847418.1"/>
    <property type="molecule type" value="Genomic_DNA"/>
</dbReference>
<reference evidence="4" key="1">
    <citation type="journal article" date="2019" name="Int. J. Syst. Evol. Microbiol.">
        <title>The Global Catalogue of Microorganisms (GCM) 10K type strain sequencing project: providing services to taxonomists for standard genome sequencing and annotation.</title>
        <authorList>
            <consortium name="The Broad Institute Genomics Platform"/>
            <consortium name="The Broad Institute Genome Sequencing Center for Infectious Disease"/>
            <person name="Wu L."/>
            <person name="Ma J."/>
        </authorList>
    </citation>
    <scope>NUCLEOTIDE SEQUENCE [LARGE SCALE GENOMIC DNA]</scope>
    <source>
        <strain evidence="4">JCM 11496</strain>
    </source>
</reference>
<keyword evidence="2" id="KW-0472">Membrane</keyword>
<evidence type="ECO:0000313" key="4">
    <source>
        <dbReference type="Proteomes" id="UP001597307"/>
    </source>
</evidence>
<name>A0ABW4Q9L6_9MICC</name>
<accession>A0ABW4Q9L6</accession>
<evidence type="ECO:0000313" key="3">
    <source>
        <dbReference type="EMBL" id="MFD1847418.1"/>
    </source>
</evidence>
<evidence type="ECO:0000256" key="1">
    <source>
        <dbReference type="SAM" id="MobiDB-lite"/>
    </source>
</evidence>
<keyword evidence="4" id="KW-1185">Reference proteome</keyword>
<dbReference type="Proteomes" id="UP001597307">
    <property type="component" value="Unassembled WGS sequence"/>
</dbReference>
<proteinExistence type="predicted"/>
<sequence>MEVLWVLLTLLVAAGVGWPVTVGVLKLARSVDEHEKVSGREEAVERHKTADPQGSAAPVVVEGPPGMVIPDPPENVPAIPAPTAQGDLPAPRPGVLRGGLVIGILERLGVAGAILASEPVAIAYVVAIKGLGRYAELKETPAVAERFIIGTLTSLLWAAGVAAFAAAYLL</sequence>
<feature type="compositionally biased region" description="Basic and acidic residues" evidence="1">
    <location>
        <begin position="36"/>
        <end position="50"/>
    </location>
</feature>
<keyword evidence="2" id="KW-0812">Transmembrane</keyword>
<evidence type="ECO:0008006" key="5">
    <source>
        <dbReference type="Google" id="ProtNLM"/>
    </source>
</evidence>
<gene>
    <name evidence="3" type="ORF">ACFSFX_12530</name>
</gene>
<comment type="caution">
    <text evidence="3">The sequence shown here is derived from an EMBL/GenBank/DDBJ whole genome shotgun (WGS) entry which is preliminary data.</text>
</comment>
<dbReference type="RefSeq" id="WP_343879452.1">
    <property type="nucleotide sequence ID" value="NZ_BAAAIJ010000036.1"/>
</dbReference>
<protein>
    <recommendedName>
        <fullName evidence="5">MAPEG family protein</fullName>
    </recommendedName>
</protein>